<dbReference type="Proteomes" id="UP001163105">
    <property type="component" value="Unassembled WGS sequence"/>
</dbReference>
<name>A0AB34FR52_9HYPO</name>
<reference evidence="2" key="1">
    <citation type="submission" date="2023-01" db="EMBL/GenBank/DDBJ databases">
        <title>The growth and conidiation of Purpureocillium lavendulum are regulated by nitrogen source and histone H3K14 acetylation.</title>
        <authorList>
            <person name="Tang P."/>
            <person name="Han J."/>
            <person name="Zhang C."/>
            <person name="Tang P."/>
            <person name="Qi F."/>
            <person name="Zhang K."/>
            <person name="Liang L."/>
        </authorList>
    </citation>
    <scope>NUCLEOTIDE SEQUENCE</scope>
    <source>
        <strain evidence="2">YMF1.00683</strain>
    </source>
</reference>
<dbReference type="EMBL" id="JAQHRD010000004">
    <property type="protein sequence ID" value="KAJ6441599.1"/>
    <property type="molecule type" value="Genomic_DNA"/>
</dbReference>
<feature type="compositionally biased region" description="Basic and acidic residues" evidence="1">
    <location>
        <begin position="18"/>
        <end position="28"/>
    </location>
</feature>
<organism evidence="2 3">
    <name type="scientific">Purpureocillium lavendulum</name>
    <dbReference type="NCBI Taxonomy" id="1247861"/>
    <lineage>
        <taxon>Eukaryota</taxon>
        <taxon>Fungi</taxon>
        <taxon>Dikarya</taxon>
        <taxon>Ascomycota</taxon>
        <taxon>Pezizomycotina</taxon>
        <taxon>Sordariomycetes</taxon>
        <taxon>Hypocreomycetidae</taxon>
        <taxon>Hypocreales</taxon>
        <taxon>Ophiocordycipitaceae</taxon>
        <taxon>Purpureocillium</taxon>
    </lineage>
</organism>
<evidence type="ECO:0000313" key="3">
    <source>
        <dbReference type="Proteomes" id="UP001163105"/>
    </source>
</evidence>
<accession>A0AB34FR52</accession>
<gene>
    <name evidence="2" type="ORF">O9K51_05150</name>
</gene>
<feature type="region of interest" description="Disordered" evidence="1">
    <location>
        <begin position="1"/>
        <end position="39"/>
    </location>
</feature>
<protein>
    <submittedName>
        <fullName evidence="2">Fungal specific transcription factor domain-containing protein</fullName>
    </submittedName>
</protein>
<dbReference type="PANTHER" id="PTHR37540">
    <property type="entry name" value="TRANSCRIPTION FACTOR (ACR-2), PUTATIVE-RELATED-RELATED"/>
    <property type="match status" value="1"/>
</dbReference>
<comment type="caution">
    <text evidence="2">The sequence shown here is derived from an EMBL/GenBank/DDBJ whole genome shotgun (WGS) entry which is preliminary data.</text>
</comment>
<keyword evidence="3" id="KW-1185">Reference proteome</keyword>
<proteinExistence type="predicted"/>
<sequence>MMRVAVRRHLPEDETDEEWQKQPDEQRSQQRQLLGRRSLGRDTTQVQVGNLAARRAIAPRFVDEYRTALSRNRDPGPVQIIGGARQDAYQGFARSLSSDEQYLFDFYLDYVISYGYGACHHKEDAVLFQAAMRDIWVPFAMSQPSLMAAIFHVACRNYASITNNTNTTKFALKKLQYRQTCLGMAMEAIRTQTLATDTTIALALLMASESHFEGDIDAFRAHGSGIVKMVAARGGLETLGLGGF</sequence>
<evidence type="ECO:0000256" key="1">
    <source>
        <dbReference type="SAM" id="MobiDB-lite"/>
    </source>
</evidence>
<dbReference type="AlphaFoldDB" id="A0AB34FR52"/>
<evidence type="ECO:0000313" key="2">
    <source>
        <dbReference type="EMBL" id="KAJ6441599.1"/>
    </source>
</evidence>
<dbReference type="PANTHER" id="PTHR37540:SF10">
    <property type="entry name" value="SIGMA-70 REGION 2 FAMILY PROTEIN"/>
    <property type="match status" value="1"/>
</dbReference>